<dbReference type="InterPro" id="IPR025249">
    <property type="entry name" value="TF_NusA_KH_1st"/>
</dbReference>
<accession>A0A0B7GWF1</accession>
<dbReference type="Gene3D" id="2.40.50.140">
    <property type="entry name" value="Nucleic acid-binding proteins"/>
    <property type="match status" value="1"/>
</dbReference>
<protein>
    <recommendedName>
        <fullName evidence="7">Transcription termination/antitermination protein NusA</fullName>
    </recommendedName>
</protein>
<dbReference type="GO" id="GO:0000166">
    <property type="term" value="F:nucleotide binding"/>
    <property type="evidence" value="ECO:0007669"/>
    <property type="project" value="InterPro"/>
</dbReference>
<reference evidence="12" key="2">
    <citation type="submission" date="2015-01" db="EMBL/GenBank/DDBJ databases">
        <authorList>
            <person name="Manzoor Shahid"/>
            <person name="Zubair Saima"/>
        </authorList>
    </citation>
    <scope>NUCLEOTIDE SEQUENCE [LARGE SCALE GENOMIC DNA]</scope>
    <source>
        <strain evidence="12">V1</strain>
    </source>
</reference>
<dbReference type="AlphaFoldDB" id="A0A0B7GWF1"/>
<dbReference type="InterPro" id="IPR013735">
    <property type="entry name" value="TF_NusA_N"/>
</dbReference>
<dbReference type="RefSeq" id="WP_024751867.1">
    <property type="nucleotide sequence ID" value="NZ_CDNC01000045.1"/>
</dbReference>
<gene>
    <name evidence="7 10" type="primary">nusA</name>
    <name evidence="11" type="ORF">FUT82_03010</name>
    <name evidence="10" type="ORF">TPHV1_50103</name>
</gene>
<dbReference type="EMBL" id="CDNC01000045">
    <property type="protein sequence ID" value="CEM62843.1"/>
    <property type="molecule type" value="Genomic_DNA"/>
</dbReference>
<keyword evidence="3 7" id="KW-0889">Transcription antitermination</keyword>
<dbReference type="CDD" id="cd02134">
    <property type="entry name" value="KH-II_NusA_rpt1"/>
    <property type="match status" value="1"/>
</dbReference>
<dbReference type="EMBL" id="CP042817">
    <property type="protein sequence ID" value="QEJ97054.1"/>
    <property type="molecule type" value="Genomic_DNA"/>
</dbReference>
<dbReference type="InterPro" id="IPR030842">
    <property type="entry name" value="TF_NusA_bacterial"/>
</dbReference>
<dbReference type="FunFam" id="3.30.300.20:FF:000005">
    <property type="entry name" value="Transcription termination/antitermination protein NusA"/>
    <property type="match status" value="1"/>
</dbReference>
<comment type="function">
    <text evidence="7">Participates in both transcription termination and antitermination.</text>
</comment>
<evidence type="ECO:0000256" key="1">
    <source>
        <dbReference type="ARBA" id="ARBA00022472"/>
    </source>
</evidence>
<dbReference type="InterPro" id="IPR058582">
    <property type="entry name" value="KH_NusA_2nd"/>
</dbReference>
<reference evidence="10" key="1">
    <citation type="submission" date="2015-01" db="EMBL/GenBank/DDBJ databases">
        <authorList>
            <person name="Xiang T."/>
            <person name="Song Y."/>
            <person name="Huang L."/>
            <person name="Wang B."/>
            <person name="Wu P."/>
        </authorList>
    </citation>
    <scope>NUCLEOTIDE SEQUENCE [LARGE SCALE GENOMIC DNA]</scope>
    <source>
        <strain evidence="10">V1</strain>
    </source>
</reference>
<dbReference type="SMART" id="SM00316">
    <property type="entry name" value="S1"/>
    <property type="match status" value="1"/>
</dbReference>
<sequence length="488" mass="55761">MFGVSNNDIRRFAQEKEMDEDLAFKIVEQTLKAAYKTTFKTDENAVVTFGDNHVSIYSRKKVVDEVDDDVTEIDLEDAKKLTENAELGDELLVELDPENFKRGSVQAAVQRIHQLSRELQKDSLYAEYKSKEGEIIIGYFQRMREGSIYVDLGKVEGVLPRKYQIPGEEFHQNDRIKALIREVKKHQSNLVQLILSRTDADFVRGLLSSEIPEIYDGIVEIHKIVREPGYRTKVAVFTRREDIDPVGACVGQRGARIQTIIKELDDEKIDVVEYSDDPAEFIRNALSPAEVLNVIILDEEKRSALAVVSDSQLSIAIGKQGLNVRLANRLADWSIDVKTEKQFAEMEVVTDSRKAVEELFSDDEEVAEYDIQEELPNLDPAIITILHQNGIKEIETLVNLSENEVRALEGMTSEYVEELFKEINENFEIVQEERIDEPEQTNTEEQLPEYEEQSFECPECGARITTDMTECPNCGIGLSFEYEDEDEE</sequence>
<keyword evidence="5 7" id="KW-0805">Transcription regulation</keyword>
<keyword evidence="1 7" id="KW-0806">Transcription termination</keyword>
<evidence type="ECO:0000313" key="11">
    <source>
        <dbReference type="EMBL" id="QEJ97054.1"/>
    </source>
</evidence>
<dbReference type="PANTHER" id="PTHR22648">
    <property type="entry name" value="TRANSCRIPTION TERMINATION FACTOR NUSA"/>
    <property type="match status" value="1"/>
</dbReference>
<dbReference type="Pfam" id="PF13184">
    <property type="entry name" value="KH_NusA_1st"/>
    <property type="match status" value="1"/>
</dbReference>
<dbReference type="Pfam" id="PF26594">
    <property type="entry name" value="KH_NusA_2nd"/>
    <property type="match status" value="1"/>
</dbReference>
<dbReference type="InterPro" id="IPR009019">
    <property type="entry name" value="KH_sf_prok-type"/>
</dbReference>
<dbReference type="Gene3D" id="3.30.300.20">
    <property type="match status" value="2"/>
</dbReference>
<evidence type="ECO:0000313" key="12">
    <source>
        <dbReference type="Proteomes" id="UP000042527"/>
    </source>
</evidence>
<dbReference type="Pfam" id="PF08529">
    <property type="entry name" value="NusA_N"/>
    <property type="match status" value="1"/>
</dbReference>
<evidence type="ECO:0000256" key="4">
    <source>
        <dbReference type="ARBA" id="ARBA00022884"/>
    </source>
</evidence>
<dbReference type="Proteomes" id="UP000323594">
    <property type="component" value="Chromosome"/>
</dbReference>
<dbReference type="InterPro" id="IPR010213">
    <property type="entry name" value="TF_NusA"/>
</dbReference>
<reference evidence="11 13" key="3">
    <citation type="submission" date="2019-08" db="EMBL/GenBank/DDBJ databases">
        <authorList>
            <person name="Kuhnert P."/>
        </authorList>
    </citation>
    <scope>NUCLEOTIDE SEQUENCE [LARGE SCALE GENOMIC DNA]</scope>
    <source>
        <strain evidence="11 13">B36.5</strain>
    </source>
</reference>
<dbReference type="GO" id="GO:0003700">
    <property type="term" value="F:DNA-binding transcription factor activity"/>
    <property type="evidence" value="ECO:0007669"/>
    <property type="project" value="InterPro"/>
</dbReference>
<keyword evidence="6 7" id="KW-0804">Transcription</keyword>
<feature type="domain" description="S1 motif" evidence="9">
    <location>
        <begin position="133"/>
        <end position="198"/>
    </location>
</feature>
<dbReference type="GO" id="GO:0031564">
    <property type="term" value="P:transcription antitermination"/>
    <property type="evidence" value="ECO:0007669"/>
    <property type="project" value="UniProtKB-UniRule"/>
</dbReference>
<dbReference type="PROSITE" id="PS50126">
    <property type="entry name" value="S1"/>
    <property type="match status" value="1"/>
</dbReference>
<organism evidence="10 12">
    <name type="scientific">Treponema phagedenis</name>
    <dbReference type="NCBI Taxonomy" id="162"/>
    <lineage>
        <taxon>Bacteria</taxon>
        <taxon>Pseudomonadati</taxon>
        <taxon>Spirochaetota</taxon>
        <taxon>Spirochaetia</taxon>
        <taxon>Spirochaetales</taxon>
        <taxon>Treponemataceae</taxon>
        <taxon>Treponema</taxon>
    </lineage>
</organism>
<proteinExistence type="inferred from homology"/>
<evidence type="ECO:0000256" key="5">
    <source>
        <dbReference type="ARBA" id="ARBA00023015"/>
    </source>
</evidence>
<dbReference type="GO" id="GO:0005829">
    <property type="term" value="C:cytosol"/>
    <property type="evidence" value="ECO:0007669"/>
    <property type="project" value="TreeGrafter"/>
</dbReference>
<dbReference type="Gene3D" id="3.30.1480.10">
    <property type="entry name" value="NusA, N-terminal domain"/>
    <property type="match status" value="1"/>
</dbReference>
<dbReference type="OrthoDB" id="9807233at2"/>
<dbReference type="NCBIfam" id="TIGR01953">
    <property type="entry name" value="NusA"/>
    <property type="match status" value="1"/>
</dbReference>
<dbReference type="HAMAP" id="MF_00945_B">
    <property type="entry name" value="NusA_B"/>
    <property type="match status" value="1"/>
</dbReference>
<dbReference type="FunFam" id="3.30.300.20:FF:000002">
    <property type="entry name" value="Transcription termination/antitermination protein NusA"/>
    <property type="match status" value="1"/>
</dbReference>
<comment type="subcellular location">
    <subcellularLocation>
        <location evidence="7">Cytoplasm</location>
    </subcellularLocation>
</comment>
<evidence type="ECO:0000256" key="3">
    <source>
        <dbReference type="ARBA" id="ARBA00022814"/>
    </source>
</evidence>
<dbReference type="InterPro" id="IPR003029">
    <property type="entry name" value="S1_domain"/>
</dbReference>
<dbReference type="SUPFAM" id="SSF69705">
    <property type="entry name" value="Transcription factor NusA, N-terminal domain"/>
    <property type="match status" value="1"/>
</dbReference>
<evidence type="ECO:0000256" key="6">
    <source>
        <dbReference type="ARBA" id="ARBA00023163"/>
    </source>
</evidence>
<dbReference type="PANTHER" id="PTHR22648:SF0">
    <property type="entry name" value="TRANSCRIPTION TERMINATION_ANTITERMINATION PROTEIN NUSA"/>
    <property type="match status" value="1"/>
</dbReference>
<dbReference type="GeneID" id="57751909"/>
<dbReference type="CDD" id="cd22529">
    <property type="entry name" value="KH-II_NusA_rpt2"/>
    <property type="match status" value="1"/>
</dbReference>
<dbReference type="InterPro" id="IPR010995">
    <property type="entry name" value="DNA_repair_Rad51/TF_NusA_a-hlx"/>
</dbReference>
<keyword evidence="12" id="KW-1185">Reference proteome</keyword>
<evidence type="ECO:0000256" key="2">
    <source>
        <dbReference type="ARBA" id="ARBA00022490"/>
    </source>
</evidence>
<name>A0A0B7GWF1_TREPH</name>
<dbReference type="InterPro" id="IPR012340">
    <property type="entry name" value="NA-bd_OB-fold"/>
</dbReference>
<dbReference type="InterPro" id="IPR036555">
    <property type="entry name" value="NusA_N_sf"/>
</dbReference>
<dbReference type="SUPFAM" id="SSF50249">
    <property type="entry name" value="Nucleic acid-binding proteins"/>
    <property type="match status" value="1"/>
</dbReference>
<dbReference type="Proteomes" id="UP000042527">
    <property type="component" value="Unassembled WGS sequence"/>
</dbReference>
<dbReference type="CDD" id="cd04455">
    <property type="entry name" value="S1_NusA"/>
    <property type="match status" value="1"/>
</dbReference>
<keyword evidence="4 7" id="KW-0694">RNA-binding</keyword>
<comment type="similarity">
    <text evidence="7">Belongs to the NusA family.</text>
</comment>
<evidence type="ECO:0000313" key="10">
    <source>
        <dbReference type="EMBL" id="CEM62843.1"/>
    </source>
</evidence>
<dbReference type="SUPFAM" id="SSF47794">
    <property type="entry name" value="Rad51 N-terminal domain-like"/>
    <property type="match status" value="1"/>
</dbReference>
<comment type="subunit">
    <text evidence="7">Monomer. Binds directly to the core enzyme of the DNA-dependent RNA polymerase and to nascent RNA.</text>
</comment>
<dbReference type="SUPFAM" id="SSF54814">
    <property type="entry name" value="Prokaryotic type KH domain (KH-domain type II)"/>
    <property type="match status" value="2"/>
</dbReference>
<evidence type="ECO:0000313" key="13">
    <source>
        <dbReference type="Proteomes" id="UP000323594"/>
    </source>
</evidence>
<keyword evidence="2 7" id="KW-0963">Cytoplasm</keyword>
<dbReference type="GO" id="GO:0006353">
    <property type="term" value="P:DNA-templated transcription termination"/>
    <property type="evidence" value="ECO:0007669"/>
    <property type="project" value="UniProtKB-UniRule"/>
</dbReference>
<feature type="region of interest" description="Disordered" evidence="8">
    <location>
        <begin position="434"/>
        <end position="453"/>
    </location>
</feature>
<dbReference type="GO" id="GO:0003723">
    <property type="term" value="F:RNA binding"/>
    <property type="evidence" value="ECO:0007669"/>
    <property type="project" value="UniProtKB-UniRule"/>
</dbReference>
<evidence type="ECO:0000256" key="7">
    <source>
        <dbReference type="HAMAP-Rule" id="MF_00945"/>
    </source>
</evidence>
<evidence type="ECO:0000259" key="9">
    <source>
        <dbReference type="PROSITE" id="PS50126"/>
    </source>
</evidence>
<dbReference type="InterPro" id="IPR015946">
    <property type="entry name" value="KH_dom-like_a/b"/>
</dbReference>
<evidence type="ECO:0000256" key="8">
    <source>
        <dbReference type="SAM" id="MobiDB-lite"/>
    </source>
</evidence>